<proteinExistence type="predicted"/>
<evidence type="ECO:0000313" key="6">
    <source>
        <dbReference type="EMBL" id="QVI63643.1"/>
    </source>
</evidence>
<evidence type="ECO:0000313" key="7">
    <source>
        <dbReference type="Proteomes" id="UP000677804"/>
    </source>
</evidence>
<dbReference type="Pfam" id="PF01226">
    <property type="entry name" value="Form_Nir_trans"/>
    <property type="match status" value="1"/>
</dbReference>
<evidence type="ECO:0000256" key="5">
    <source>
        <dbReference type="SAM" id="Phobius"/>
    </source>
</evidence>
<feature type="transmembrane region" description="Helical" evidence="5">
    <location>
        <begin position="153"/>
        <end position="174"/>
    </location>
</feature>
<dbReference type="Gene3D" id="1.20.1080.10">
    <property type="entry name" value="Glycerol uptake facilitator protein"/>
    <property type="match status" value="1"/>
</dbReference>
<dbReference type="PANTHER" id="PTHR30520:SF8">
    <property type="entry name" value="NITRITE TRANSPORTER NIRC"/>
    <property type="match status" value="1"/>
</dbReference>
<dbReference type="EMBL" id="CP074405">
    <property type="protein sequence ID" value="QVI63643.1"/>
    <property type="molecule type" value="Genomic_DNA"/>
</dbReference>
<feature type="transmembrane region" description="Helical" evidence="5">
    <location>
        <begin position="101"/>
        <end position="123"/>
    </location>
</feature>
<name>A0ABX8D878_9CELL</name>
<sequence length="316" mass="33689">MPPWSRTYPGVRTGRASRAQTCSDVCHRGAVSAGTESPLFPGKHFISTVLEALETKTTMAGALGRRYLMRAAMAGIIIGLLYGAHYAVVSAFAQITVGGTSLYLVGRMAGAVLFGWALVFIYYSRSELLTSNMMIVSIGAYHRRTTWGRALRLLGLCFVGNFVGGLLVAVLLRYSTLTEGATLDQMVTAVDHKLAFVADGPTGWGDLVVRAVLCNFCINLAMLLVYNGLIGDDLTKSLVMIVAVFIFAFLGLEHSVANTVLFTIVGLQEGIDVGLAAGNVGLALIGNFVGGGLLIGLYYAYVNDDSRWLREGGPTS</sequence>
<dbReference type="Proteomes" id="UP000677804">
    <property type="component" value="Chromosome"/>
</dbReference>
<dbReference type="PANTHER" id="PTHR30520">
    <property type="entry name" value="FORMATE TRANSPORTER-RELATED"/>
    <property type="match status" value="1"/>
</dbReference>
<protein>
    <submittedName>
        <fullName evidence="6">Formate/nitrite transporter family protein</fullName>
    </submittedName>
</protein>
<dbReference type="InterPro" id="IPR023271">
    <property type="entry name" value="Aquaporin-like"/>
</dbReference>
<keyword evidence="3 5" id="KW-1133">Transmembrane helix</keyword>
<keyword evidence="2 5" id="KW-0812">Transmembrane</keyword>
<feature type="transmembrane region" description="Helical" evidence="5">
    <location>
        <begin position="238"/>
        <end position="264"/>
    </location>
</feature>
<keyword evidence="4 5" id="KW-0472">Membrane</keyword>
<comment type="subcellular location">
    <subcellularLocation>
        <location evidence="1">Membrane</location>
        <topology evidence="1">Multi-pass membrane protein</topology>
    </subcellularLocation>
</comment>
<feature type="transmembrane region" description="Helical" evidence="5">
    <location>
        <begin position="207"/>
        <end position="226"/>
    </location>
</feature>
<feature type="transmembrane region" description="Helical" evidence="5">
    <location>
        <begin position="276"/>
        <end position="301"/>
    </location>
</feature>
<gene>
    <name evidence="6" type="ORF">KG103_07315</name>
</gene>
<organism evidence="6 7">
    <name type="scientific">Cellulomonas wangleii</name>
    <dbReference type="NCBI Taxonomy" id="2816956"/>
    <lineage>
        <taxon>Bacteria</taxon>
        <taxon>Bacillati</taxon>
        <taxon>Actinomycetota</taxon>
        <taxon>Actinomycetes</taxon>
        <taxon>Micrococcales</taxon>
        <taxon>Cellulomonadaceae</taxon>
        <taxon>Cellulomonas</taxon>
    </lineage>
</organism>
<evidence type="ECO:0000256" key="4">
    <source>
        <dbReference type="ARBA" id="ARBA00023136"/>
    </source>
</evidence>
<dbReference type="InterPro" id="IPR000292">
    <property type="entry name" value="For/NO2_transpt"/>
</dbReference>
<evidence type="ECO:0000256" key="1">
    <source>
        <dbReference type="ARBA" id="ARBA00004141"/>
    </source>
</evidence>
<evidence type="ECO:0000256" key="3">
    <source>
        <dbReference type="ARBA" id="ARBA00022989"/>
    </source>
</evidence>
<keyword evidence="7" id="KW-1185">Reference proteome</keyword>
<accession>A0ABX8D878</accession>
<evidence type="ECO:0000256" key="2">
    <source>
        <dbReference type="ARBA" id="ARBA00022692"/>
    </source>
</evidence>
<reference evidence="6 7" key="1">
    <citation type="submission" date="2021-05" db="EMBL/GenBank/DDBJ databases">
        <title>Novel species in genus Cellulomonas.</title>
        <authorList>
            <person name="Zhang G."/>
        </authorList>
    </citation>
    <scope>NUCLEOTIDE SEQUENCE [LARGE SCALE GENOMIC DNA]</scope>
    <source>
        <strain evidence="7">zg-ZUI222</strain>
    </source>
</reference>
<feature type="transmembrane region" description="Helical" evidence="5">
    <location>
        <begin position="67"/>
        <end position="89"/>
    </location>
</feature>